<dbReference type="Proteomes" id="UP000004290">
    <property type="component" value="Unassembled WGS sequence"/>
</dbReference>
<dbReference type="PANTHER" id="PTHR46558:SF11">
    <property type="entry name" value="HTH-TYPE TRANSCRIPTIONAL REGULATOR XRE"/>
    <property type="match status" value="1"/>
</dbReference>
<dbReference type="Pfam" id="PF01381">
    <property type="entry name" value="HTH_3"/>
    <property type="match status" value="1"/>
</dbReference>
<evidence type="ECO:0000256" key="1">
    <source>
        <dbReference type="ARBA" id="ARBA00023125"/>
    </source>
</evidence>
<dbReference type="HOGENOM" id="CLU_106248_1_0_9"/>
<dbReference type="PROSITE" id="PS50943">
    <property type="entry name" value="HTH_CROC1"/>
    <property type="match status" value="1"/>
</dbReference>
<comment type="caution">
    <text evidence="3">The sequence shown here is derived from an EMBL/GenBank/DDBJ whole genome shotgun (WGS) entry which is preliminary data.</text>
</comment>
<dbReference type="PANTHER" id="PTHR46558">
    <property type="entry name" value="TRACRIPTIONAL REGULATORY PROTEIN-RELATED-RELATED"/>
    <property type="match status" value="1"/>
</dbReference>
<accession>E0PDI4</accession>
<feature type="domain" description="HTH cro/C1-type" evidence="2">
    <location>
        <begin position="10"/>
        <end position="64"/>
    </location>
</feature>
<dbReference type="InterPro" id="IPR010982">
    <property type="entry name" value="Lambda_DNA-bd_dom_sf"/>
</dbReference>
<dbReference type="AlphaFoldDB" id="E0PDI4"/>
<reference evidence="3 4" key="1">
    <citation type="submission" date="2010-07" db="EMBL/GenBank/DDBJ databases">
        <authorList>
            <person name="Muzny D."/>
            <person name="Qin X."/>
            <person name="Deng J."/>
            <person name="Jiang H."/>
            <person name="Liu Y."/>
            <person name="Qu J."/>
            <person name="Song X.-Z."/>
            <person name="Zhang L."/>
            <person name="Thornton R."/>
            <person name="Coyle M."/>
            <person name="Francisco L."/>
            <person name="Jackson L."/>
            <person name="Javaid M."/>
            <person name="Korchina V."/>
            <person name="Kovar C."/>
            <person name="Mata R."/>
            <person name="Mathew T."/>
            <person name="Ngo R."/>
            <person name="Nguyen L."/>
            <person name="Nguyen N."/>
            <person name="Okwuonu G."/>
            <person name="Ongeri F."/>
            <person name="Pham C."/>
            <person name="Simmons D."/>
            <person name="Wilczek-Boney K."/>
            <person name="Hale W."/>
            <person name="Jakkamsetti A."/>
            <person name="Pham P."/>
            <person name="Ruth R."/>
            <person name="San Lucas F."/>
            <person name="Warren J."/>
            <person name="Zhang J."/>
            <person name="Zhao Z."/>
            <person name="Zhou C."/>
            <person name="Zhu D."/>
            <person name="Lee S."/>
            <person name="Bess C."/>
            <person name="Blankenburg K."/>
            <person name="Forbes L."/>
            <person name="Fu Q."/>
            <person name="Gubbala S."/>
            <person name="Hirani K."/>
            <person name="Jayaseelan J.C."/>
            <person name="Lara F."/>
            <person name="Munidasa M."/>
            <person name="Palculict T."/>
            <person name="Patil S."/>
            <person name="Pu L.-L."/>
            <person name="Saada N."/>
            <person name="Tang L."/>
            <person name="Weissenberger G."/>
            <person name="Zhu Y."/>
            <person name="Hemphill L."/>
            <person name="Shang Y."/>
            <person name="Youmans B."/>
            <person name="Ayvaz T."/>
            <person name="Ross M."/>
            <person name="Santibanez J."/>
            <person name="Aqrawi P."/>
            <person name="Gross S."/>
            <person name="Joshi V."/>
            <person name="Fowler G."/>
            <person name="Nazareth L."/>
            <person name="Reid J."/>
            <person name="Worley K."/>
            <person name="Petrosino J."/>
            <person name="Highlander S."/>
            <person name="Gibbs R."/>
        </authorList>
    </citation>
    <scope>NUCLEOTIDE SEQUENCE [LARGE SCALE GENOMIC DNA]</scope>
    <source>
        <strain evidence="3 4">ATCC 700338</strain>
    </source>
</reference>
<keyword evidence="4" id="KW-1185">Reference proteome</keyword>
<organism evidence="3 4">
    <name type="scientific">Streptococcus equinus ATCC 700338</name>
    <dbReference type="NCBI Taxonomy" id="864569"/>
    <lineage>
        <taxon>Bacteria</taxon>
        <taxon>Bacillati</taxon>
        <taxon>Bacillota</taxon>
        <taxon>Bacilli</taxon>
        <taxon>Lactobacillales</taxon>
        <taxon>Streptococcaceae</taxon>
        <taxon>Streptococcus</taxon>
    </lineage>
</organism>
<evidence type="ECO:0000313" key="3">
    <source>
        <dbReference type="EMBL" id="EFM27344.1"/>
    </source>
</evidence>
<dbReference type="SUPFAM" id="SSF47413">
    <property type="entry name" value="lambda repressor-like DNA-binding domains"/>
    <property type="match status" value="1"/>
</dbReference>
<dbReference type="Gene3D" id="1.10.260.40">
    <property type="entry name" value="lambda repressor-like DNA-binding domains"/>
    <property type="match status" value="1"/>
</dbReference>
<proteinExistence type="predicted"/>
<keyword evidence="1 3" id="KW-0238">DNA-binding</keyword>
<protein>
    <submittedName>
        <fullName evidence="3">DNA-binding helix-turn-helix protein</fullName>
    </submittedName>
</protein>
<dbReference type="InterPro" id="IPR001387">
    <property type="entry name" value="Cro/C1-type_HTH"/>
</dbReference>
<evidence type="ECO:0000259" key="2">
    <source>
        <dbReference type="PROSITE" id="PS50943"/>
    </source>
</evidence>
<dbReference type="CDD" id="cd00093">
    <property type="entry name" value="HTH_XRE"/>
    <property type="match status" value="1"/>
</dbReference>
<dbReference type="SMART" id="SM00530">
    <property type="entry name" value="HTH_XRE"/>
    <property type="match status" value="1"/>
</dbReference>
<dbReference type="GO" id="GO:0003677">
    <property type="term" value="F:DNA binding"/>
    <property type="evidence" value="ECO:0007669"/>
    <property type="project" value="UniProtKB-KW"/>
</dbReference>
<dbReference type="RefSeq" id="WP_003064676.1">
    <property type="nucleotide sequence ID" value="NZ_GL397128.1"/>
</dbReference>
<name>E0PDI4_STREI</name>
<sequence length="202" mass="23831">MQNVTLGERIQVLRKNMKMSQKEFAVFLEIPQPSLSAYENNRNSPTIEVLINIAKKCHISLDWLCGISTYQHQLSSLSDVGDFLYSLLETNEIGVDIEIHDKLFNDIETDEDRWYTRLTFFGNDEEHESNADICFLIDKVSKDHEDFTSFAIGEEMYELAKQQTRDQYAKRPLTKKEYPNLSRNEMLQKRYEYLKKLNNEKK</sequence>
<gene>
    <name evidence="3" type="primary">hipB</name>
    <name evidence="3" type="ORF">HMPREF9319_0907</name>
</gene>
<evidence type="ECO:0000313" key="4">
    <source>
        <dbReference type="Proteomes" id="UP000004290"/>
    </source>
</evidence>
<dbReference type="EMBL" id="AEEL01000014">
    <property type="protein sequence ID" value="EFM27344.1"/>
    <property type="molecule type" value="Genomic_DNA"/>
</dbReference>